<dbReference type="SUPFAM" id="SSF54719">
    <property type="entry name" value="Fe,Mn superoxide dismutase (SOD), C-terminal domain"/>
    <property type="match status" value="1"/>
</dbReference>
<feature type="domain" description="Manganese/iron superoxide dismutase C-terminal" evidence="2">
    <location>
        <begin position="154"/>
        <end position="214"/>
    </location>
</feature>
<dbReference type="OrthoDB" id="275227at2759"/>
<evidence type="ECO:0000313" key="3">
    <source>
        <dbReference type="EMBL" id="KAF2149863.1"/>
    </source>
</evidence>
<protein>
    <submittedName>
        <fullName evidence="3">Manganese and iron superoxide dismutase</fullName>
    </submittedName>
</protein>
<dbReference type="SUPFAM" id="SSF46609">
    <property type="entry name" value="Fe,Mn superoxide dismutase (SOD), N-terminal domain"/>
    <property type="match status" value="1"/>
</dbReference>
<organism evidence="3 4">
    <name type="scientific">Myriangium duriaei CBS 260.36</name>
    <dbReference type="NCBI Taxonomy" id="1168546"/>
    <lineage>
        <taxon>Eukaryota</taxon>
        <taxon>Fungi</taxon>
        <taxon>Dikarya</taxon>
        <taxon>Ascomycota</taxon>
        <taxon>Pezizomycotina</taxon>
        <taxon>Dothideomycetes</taxon>
        <taxon>Dothideomycetidae</taxon>
        <taxon>Myriangiales</taxon>
        <taxon>Myriangiaceae</taxon>
        <taxon>Myriangium</taxon>
    </lineage>
</organism>
<dbReference type="AlphaFoldDB" id="A0A9P4ME60"/>
<reference evidence="3" key="1">
    <citation type="journal article" date="2020" name="Stud. Mycol.">
        <title>101 Dothideomycetes genomes: a test case for predicting lifestyles and emergence of pathogens.</title>
        <authorList>
            <person name="Haridas S."/>
            <person name="Albert R."/>
            <person name="Binder M."/>
            <person name="Bloem J."/>
            <person name="Labutti K."/>
            <person name="Salamov A."/>
            <person name="Andreopoulos B."/>
            <person name="Baker S."/>
            <person name="Barry K."/>
            <person name="Bills G."/>
            <person name="Bluhm B."/>
            <person name="Cannon C."/>
            <person name="Castanera R."/>
            <person name="Culley D."/>
            <person name="Daum C."/>
            <person name="Ezra D."/>
            <person name="Gonzalez J."/>
            <person name="Henrissat B."/>
            <person name="Kuo A."/>
            <person name="Liang C."/>
            <person name="Lipzen A."/>
            <person name="Lutzoni F."/>
            <person name="Magnuson J."/>
            <person name="Mondo S."/>
            <person name="Nolan M."/>
            <person name="Ohm R."/>
            <person name="Pangilinan J."/>
            <person name="Park H.-J."/>
            <person name="Ramirez L."/>
            <person name="Alfaro M."/>
            <person name="Sun H."/>
            <person name="Tritt A."/>
            <person name="Yoshinaga Y."/>
            <person name="Zwiers L.-H."/>
            <person name="Turgeon B."/>
            <person name="Goodwin S."/>
            <person name="Spatafora J."/>
            <person name="Crous P."/>
            <person name="Grigoriev I."/>
        </authorList>
    </citation>
    <scope>NUCLEOTIDE SEQUENCE</scope>
    <source>
        <strain evidence="3">CBS 260.36</strain>
    </source>
</reference>
<evidence type="ECO:0000259" key="2">
    <source>
        <dbReference type="Pfam" id="PF02777"/>
    </source>
</evidence>
<keyword evidence="4" id="KW-1185">Reference proteome</keyword>
<dbReference type="InterPro" id="IPR019832">
    <property type="entry name" value="Mn/Fe_SOD_C"/>
</dbReference>
<dbReference type="EMBL" id="ML996090">
    <property type="protein sequence ID" value="KAF2149863.1"/>
    <property type="molecule type" value="Genomic_DNA"/>
</dbReference>
<accession>A0A9P4ME60</accession>
<comment type="caution">
    <text evidence="3">The sequence shown here is derived from an EMBL/GenBank/DDBJ whole genome shotgun (WGS) entry which is preliminary data.</text>
</comment>
<dbReference type="Proteomes" id="UP000799439">
    <property type="component" value="Unassembled WGS sequence"/>
</dbReference>
<dbReference type="Gene3D" id="3.55.40.20">
    <property type="entry name" value="Iron/manganese superoxide dismutase, C-terminal domain"/>
    <property type="match status" value="1"/>
</dbReference>
<proteinExistence type="predicted"/>
<sequence>MATRRIPRTTARALFSPECRPQTQPLRFLPSTTQVRTIFELPQLASHTRWSQRGCIAQLKSDPSQPERSIKLYSPAGYKIAWTVHQSHLLYNLNYITMSDNETQTMTPLEIAKRYARDPAQATLFNYASQAHNNHFYFEALSDRPKPLSEFTGLQGNLVRAFGSVENLRNLMRYTAEGIFGCGYVWLVWVRKGTTDNAGEWKVLATYNAGTPYITRRDGGQDRLQGRDMNNQSLKTAGAFGNSSAFVDRGKPLGAPAEVFPVLALSVWQHSFLRDFSVHGKRQFVEAWWECIDWEKVHERTPGVAKENERWEQVRLQ</sequence>
<feature type="domain" description="Manganese/iron superoxide dismutase C-terminal" evidence="2">
    <location>
        <begin position="258"/>
        <end position="300"/>
    </location>
</feature>
<dbReference type="PANTHER" id="PTHR43595:SF2">
    <property type="entry name" value="SMALL RIBOSOMAL SUBUNIT PROTEIN MS42"/>
    <property type="match status" value="1"/>
</dbReference>
<dbReference type="GO" id="GO:0046872">
    <property type="term" value="F:metal ion binding"/>
    <property type="evidence" value="ECO:0007669"/>
    <property type="project" value="InterPro"/>
</dbReference>
<name>A0A9P4ME60_9PEZI</name>
<dbReference type="PANTHER" id="PTHR43595">
    <property type="entry name" value="37S RIBOSOMAL PROTEIN S26, MITOCHONDRIAL"/>
    <property type="match status" value="1"/>
</dbReference>
<dbReference type="GO" id="GO:0005737">
    <property type="term" value="C:cytoplasm"/>
    <property type="evidence" value="ECO:0007669"/>
    <property type="project" value="TreeGrafter"/>
</dbReference>
<dbReference type="InterPro" id="IPR036314">
    <property type="entry name" value="SOD_C_sf"/>
</dbReference>
<dbReference type="Pfam" id="PF02777">
    <property type="entry name" value="Sod_Fe_C"/>
    <property type="match status" value="2"/>
</dbReference>
<dbReference type="GO" id="GO:0004784">
    <property type="term" value="F:superoxide dismutase activity"/>
    <property type="evidence" value="ECO:0007669"/>
    <property type="project" value="InterPro"/>
</dbReference>
<evidence type="ECO:0000256" key="1">
    <source>
        <dbReference type="ARBA" id="ARBA00037226"/>
    </source>
</evidence>
<evidence type="ECO:0000313" key="4">
    <source>
        <dbReference type="Proteomes" id="UP000799439"/>
    </source>
</evidence>
<dbReference type="InterPro" id="IPR036324">
    <property type="entry name" value="Mn/Fe_SOD_N_sf"/>
</dbReference>
<comment type="function">
    <text evidence="1">Component of the mitochondrial ribosome (mitoribosome), a dedicated translation machinery responsible for the synthesis of mitochondrial genome-encoded proteins, including at least some of the essential transmembrane subunits of the mitochondrial respiratory chain. The mitoribosomes are attached to the mitochondrial inner membrane and translation products are cotranslationally integrated into the membrane.</text>
</comment>
<gene>
    <name evidence="3" type="ORF">K461DRAFT_296281</name>
</gene>